<evidence type="ECO:0000313" key="17">
    <source>
        <dbReference type="EMBL" id="MFC7060493.1"/>
    </source>
</evidence>
<evidence type="ECO:0000256" key="8">
    <source>
        <dbReference type="ARBA" id="ARBA00022741"/>
    </source>
</evidence>
<dbReference type="Pfam" id="PF00672">
    <property type="entry name" value="HAMP"/>
    <property type="match status" value="1"/>
</dbReference>
<organism evidence="17 18">
    <name type="scientific">Halobacillus seohaensis</name>
    <dbReference type="NCBI Taxonomy" id="447421"/>
    <lineage>
        <taxon>Bacteria</taxon>
        <taxon>Bacillati</taxon>
        <taxon>Bacillota</taxon>
        <taxon>Bacilli</taxon>
        <taxon>Bacillales</taxon>
        <taxon>Bacillaceae</taxon>
        <taxon>Halobacillus</taxon>
    </lineage>
</organism>
<evidence type="ECO:0000256" key="6">
    <source>
        <dbReference type="ARBA" id="ARBA00022679"/>
    </source>
</evidence>
<dbReference type="InterPro" id="IPR036890">
    <property type="entry name" value="HATPase_C_sf"/>
</dbReference>
<keyword evidence="7 14" id="KW-0812">Transmembrane</keyword>
<comment type="caution">
    <text evidence="17">The sequence shown here is derived from an EMBL/GenBank/DDBJ whole genome shotgun (WGS) entry which is preliminary data.</text>
</comment>
<dbReference type="SMART" id="SM00388">
    <property type="entry name" value="HisKA"/>
    <property type="match status" value="1"/>
</dbReference>
<dbReference type="SUPFAM" id="SSF55874">
    <property type="entry name" value="ATPase domain of HSP90 chaperone/DNA topoisomerase II/histidine kinase"/>
    <property type="match status" value="1"/>
</dbReference>
<proteinExistence type="predicted"/>
<keyword evidence="5" id="KW-0597">Phosphoprotein</keyword>
<keyword evidence="13 14" id="KW-0472">Membrane</keyword>
<keyword evidence="11 14" id="KW-1133">Transmembrane helix</keyword>
<dbReference type="InterPro" id="IPR005467">
    <property type="entry name" value="His_kinase_dom"/>
</dbReference>
<dbReference type="InterPro" id="IPR003661">
    <property type="entry name" value="HisK_dim/P_dom"/>
</dbReference>
<keyword evidence="6" id="KW-0808">Transferase</keyword>
<dbReference type="PRINTS" id="PR00344">
    <property type="entry name" value="BCTRLSENSOR"/>
</dbReference>
<evidence type="ECO:0000256" key="13">
    <source>
        <dbReference type="ARBA" id="ARBA00023136"/>
    </source>
</evidence>
<comment type="catalytic activity">
    <reaction evidence="1">
        <text>ATP + protein L-histidine = ADP + protein N-phospho-L-histidine.</text>
        <dbReference type="EC" id="2.7.13.3"/>
    </reaction>
</comment>
<dbReference type="InterPro" id="IPR004358">
    <property type="entry name" value="Sig_transdc_His_kin-like_C"/>
</dbReference>
<keyword evidence="18" id="KW-1185">Reference proteome</keyword>
<feature type="domain" description="HAMP" evidence="16">
    <location>
        <begin position="190"/>
        <end position="242"/>
    </location>
</feature>
<evidence type="ECO:0000256" key="14">
    <source>
        <dbReference type="SAM" id="Phobius"/>
    </source>
</evidence>
<evidence type="ECO:0000256" key="7">
    <source>
        <dbReference type="ARBA" id="ARBA00022692"/>
    </source>
</evidence>
<dbReference type="CDD" id="cd00082">
    <property type="entry name" value="HisKA"/>
    <property type="match status" value="1"/>
</dbReference>
<feature type="domain" description="Histidine kinase" evidence="15">
    <location>
        <begin position="371"/>
        <end position="591"/>
    </location>
</feature>
<dbReference type="CDD" id="cd00075">
    <property type="entry name" value="HATPase"/>
    <property type="match status" value="1"/>
</dbReference>
<dbReference type="SUPFAM" id="SSF55785">
    <property type="entry name" value="PYP-like sensor domain (PAS domain)"/>
    <property type="match status" value="1"/>
</dbReference>
<dbReference type="EC" id="2.7.13.3" evidence="3"/>
<dbReference type="PROSITE" id="PS50885">
    <property type="entry name" value="HAMP"/>
    <property type="match status" value="1"/>
</dbReference>
<dbReference type="Pfam" id="PF00512">
    <property type="entry name" value="HisKA"/>
    <property type="match status" value="1"/>
</dbReference>
<dbReference type="Pfam" id="PF02518">
    <property type="entry name" value="HATPase_c"/>
    <property type="match status" value="1"/>
</dbReference>
<dbReference type="InterPro" id="IPR035965">
    <property type="entry name" value="PAS-like_dom_sf"/>
</dbReference>
<dbReference type="PROSITE" id="PS50109">
    <property type="entry name" value="HIS_KIN"/>
    <property type="match status" value="1"/>
</dbReference>
<feature type="transmembrane region" description="Helical" evidence="14">
    <location>
        <begin position="169"/>
        <end position="188"/>
    </location>
</feature>
<dbReference type="GO" id="GO:0005524">
    <property type="term" value="F:ATP binding"/>
    <property type="evidence" value="ECO:0007669"/>
    <property type="project" value="UniProtKB-KW"/>
</dbReference>
<dbReference type="SUPFAM" id="SSF47384">
    <property type="entry name" value="Homodimeric domain of signal transducing histidine kinase"/>
    <property type="match status" value="1"/>
</dbReference>
<dbReference type="InterPro" id="IPR036097">
    <property type="entry name" value="HisK_dim/P_sf"/>
</dbReference>
<dbReference type="CDD" id="cd06225">
    <property type="entry name" value="HAMP"/>
    <property type="match status" value="1"/>
</dbReference>
<comment type="subcellular location">
    <subcellularLocation>
        <location evidence="2">Cell membrane</location>
        <topology evidence="2">Multi-pass membrane protein</topology>
    </subcellularLocation>
</comment>
<evidence type="ECO:0000256" key="2">
    <source>
        <dbReference type="ARBA" id="ARBA00004651"/>
    </source>
</evidence>
<evidence type="ECO:0000256" key="11">
    <source>
        <dbReference type="ARBA" id="ARBA00022989"/>
    </source>
</evidence>
<evidence type="ECO:0000256" key="3">
    <source>
        <dbReference type="ARBA" id="ARBA00012438"/>
    </source>
</evidence>
<evidence type="ECO:0000256" key="5">
    <source>
        <dbReference type="ARBA" id="ARBA00022553"/>
    </source>
</evidence>
<evidence type="ECO:0000256" key="1">
    <source>
        <dbReference type="ARBA" id="ARBA00000085"/>
    </source>
</evidence>
<dbReference type="EMBL" id="JBHSZV010000004">
    <property type="protein sequence ID" value="MFC7060493.1"/>
    <property type="molecule type" value="Genomic_DNA"/>
</dbReference>
<evidence type="ECO:0000313" key="18">
    <source>
        <dbReference type="Proteomes" id="UP001596410"/>
    </source>
</evidence>
<dbReference type="SUPFAM" id="SSF158472">
    <property type="entry name" value="HAMP domain-like"/>
    <property type="match status" value="1"/>
</dbReference>
<feature type="transmembrane region" description="Helical" evidence="14">
    <location>
        <begin position="12"/>
        <end position="33"/>
    </location>
</feature>
<dbReference type="Gene3D" id="3.30.565.10">
    <property type="entry name" value="Histidine kinase-like ATPase, C-terminal domain"/>
    <property type="match status" value="1"/>
</dbReference>
<evidence type="ECO:0000256" key="4">
    <source>
        <dbReference type="ARBA" id="ARBA00022475"/>
    </source>
</evidence>
<keyword evidence="10 17" id="KW-0067">ATP-binding</keyword>
<evidence type="ECO:0000259" key="16">
    <source>
        <dbReference type="PROSITE" id="PS50885"/>
    </source>
</evidence>
<evidence type="ECO:0000256" key="10">
    <source>
        <dbReference type="ARBA" id="ARBA00022840"/>
    </source>
</evidence>
<dbReference type="RefSeq" id="WP_204706488.1">
    <property type="nucleotide sequence ID" value="NZ_JBHSZV010000004.1"/>
</dbReference>
<dbReference type="InterPro" id="IPR041328">
    <property type="entry name" value="HisK_sensor"/>
</dbReference>
<dbReference type="Pfam" id="PF18698">
    <property type="entry name" value="HisK_sensor"/>
    <property type="match status" value="1"/>
</dbReference>
<keyword evidence="4" id="KW-1003">Cell membrane</keyword>
<dbReference type="Gene3D" id="1.10.287.130">
    <property type="match status" value="1"/>
</dbReference>
<dbReference type="Gene3D" id="6.10.340.10">
    <property type="match status" value="1"/>
</dbReference>
<keyword evidence="8" id="KW-0547">Nucleotide-binding</keyword>
<evidence type="ECO:0000256" key="12">
    <source>
        <dbReference type="ARBA" id="ARBA00023012"/>
    </source>
</evidence>
<dbReference type="InterPro" id="IPR003660">
    <property type="entry name" value="HAMP_dom"/>
</dbReference>
<dbReference type="Proteomes" id="UP001596410">
    <property type="component" value="Unassembled WGS sequence"/>
</dbReference>
<accession>A0ABW2EEC7</accession>
<gene>
    <name evidence="17" type="ORF">ACFQIC_01230</name>
</gene>
<name>A0ABW2EEC7_9BACI</name>
<dbReference type="PANTHER" id="PTHR42878:SF3">
    <property type="entry name" value="HISTIDINE PROTEIN KINASE SAES"/>
    <property type="match status" value="1"/>
</dbReference>
<dbReference type="InterPro" id="IPR050351">
    <property type="entry name" value="BphY/WalK/GraS-like"/>
</dbReference>
<sequence length="596" mass="67624">MFWRSVVGKLWFTILLLVCFVLFILTVLLLEFFENYHVLEAEKELLQTATKVSDVVSEYEREELILSMTDLIKDPSSQVVVTDRSGNILTSPSSEGNDLPNFSYNWFMNDSEFAAVVEERKDVMKVSNIEDSELGYMVVGTPLNDQQGAVFVYQSLDTIEETSDQTTKIIFLGAGIAIILTTIFAFFLSTRITSPLIKMREGALELAKGEFNTKIPILTHDEIGELAMAFNRMGRQLKFHIDALNHEKEQLSGILRSMADGVLTMNRQGDVLVSNPPADQYLQAWAFEVSGIEKHYSEQQRNLPVPMRELFNKVIDNEQELMTEVTVQGRTWVIIMTPLYDQDHVRGAVAVLRDMTDERRLDKLRKDFIANVSHELRTPISMLQGYSEAIVDDIAESREDKNELAKIIHDESLRIGRLVNELLDIARMEAGHISLYLEQIQVGPFAKKIVRKFKGLAEEKQVQLNLDLQDEHPMISIDIDRMEQVLTNLIDNAIRHTDENGTVDVIIERSQSEWLIQVSDSGQGIPEDDLPFVFERFYKADKSRKRESSQKGTGLGLAIAKHIVEAHSGSIGVHSKVDEGTTFTVVIPIKEEEDEN</sequence>
<evidence type="ECO:0000259" key="15">
    <source>
        <dbReference type="PROSITE" id="PS50109"/>
    </source>
</evidence>
<dbReference type="SMART" id="SM00304">
    <property type="entry name" value="HAMP"/>
    <property type="match status" value="1"/>
</dbReference>
<reference evidence="18" key="1">
    <citation type="journal article" date="2019" name="Int. J. Syst. Evol. Microbiol.">
        <title>The Global Catalogue of Microorganisms (GCM) 10K type strain sequencing project: providing services to taxonomists for standard genome sequencing and annotation.</title>
        <authorList>
            <consortium name="The Broad Institute Genomics Platform"/>
            <consortium name="The Broad Institute Genome Sequencing Center for Infectious Disease"/>
            <person name="Wu L."/>
            <person name="Ma J."/>
        </authorList>
    </citation>
    <scope>NUCLEOTIDE SEQUENCE [LARGE SCALE GENOMIC DNA]</scope>
    <source>
        <strain evidence="18">CGMCC 4.1621</strain>
    </source>
</reference>
<protein>
    <recommendedName>
        <fullName evidence="3">histidine kinase</fullName>
        <ecNumber evidence="3">2.7.13.3</ecNumber>
    </recommendedName>
</protein>
<dbReference type="PANTHER" id="PTHR42878">
    <property type="entry name" value="TWO-COMPONENT HISTIDINE KINASE"/>
    <property type="match status" value="1"/>
</dbReference>
<keyword evidence="12" id="KW-0902">Two-component regulatory system</keyword>
<evidence type="ECO:0000256" key="9">
    <source>
        <dbReference type="ARBA" id="ARBA00022777"/>
    </source>
</evidence>
<dbReference type="Gene3D" id="3.30.450.20">
    <property type="entry name" value="PAS domain"/>
    <property type="match status" value="1"/>
</dbReference>
<dbReference type="SMART" id="SM00387">
    <property type="entry name" value="HATPase_c"/>
    <property type="match status" value="1"/>
</dbReference>
<dbReference type="InterPro" id="IPR003594">
    <property type="entry name" value="HATPase_dom"/>
</dbReference>
<keyword evidence="9" id="KW-0418">Kinase</keyword>